<evidence type="ECO:0000256" key="3">
    <source>
        <dbReference type="PIRSR" id="PIRSR605502-1"/>
    </source>
</evidence>
<protein>
    <submittedName>
        <fullName evidence="4">ADP-ribosylglycohydrolase</fullName>
    </submittedName>
</protein>
<dbReference type="HOGENOM" id="CLU_024566_7_0_2"/>
<dbReference type="GO" id="GO:0016787">
    <property type="term" value="F:hydrolase activity"/>
    <property type="evidence" value="ECO:0007669"/>
    <property type="project" value="UniProtKB-KW"/>
</dbReference>
<proteinExistence type="inferred from homology"/>
<dbReference type="Gene3D" id="1.10.4080.10">
    <property type="entry name" value="ADP-ribosylation/Crystallin J1"/>
    <property type="match status" value="1"/>
</dbReference>
<feature type="binding site" evidence="3">
    <location>
        <position position="266"/>
    </location>
    <ligand>
        <name>Mg(2+)</name>
        <dbReference type="ChEBI" id="CHEBI:18420"/>
        <label>1</label>
    </ligand>
</feature>
<reference evidence="4 5" key="1">
    <citation type="submission" date="2014-07" db="EMBL/GenBank/DDBJ databases">
        <title>Methanogenic archaea and the global carbon cycle.</title>
        <authorList>
            <person name="Henriksen J.R."/>
            <person name="Luke J."/>
            <person name="Reinhart S."/>
            <person name="Benedict M.N."/>
            <person name="Youngblut N.D."/>
            <person name="Metcalf M.E."/>
            <person name="Whitaker R.J."/>
            <person name="Metcalf W.W."/>
        </authorList>
    </citation>
    <scope>NUCLEOTIDE SEQUENCE [LARGE SCALE GENOMIC DNA]</scope>
    <source>
        <strain evidence="4 5">SarPi</strain>
    </source>
</reference>
<comment type="cofactor">
    <cofactor evidence="3">
        <name>Mg(2+)</name>
        <dbReference type="ChEBI" id="CHEBI:18420"/>
    </cofactor>
    <text evidence="3">Binds 2 magnesium ions per subunit.</text>
</comment>
<evidence type="ECO:0000313" key="5">
    <source>
        <dbReference type="Proteomes" id="UP000033116"/>
    </source>
</evidence>
<dbReference type="GO" id="GO:0046872">
    <property type="term" value="F:metal ion binding"/>
    <property type="evidence" value="ECO:0007669"/>
    <property type="project" value="UniProtKB-KW"/>
</dbReference>
<dbReference type="Pfam" id="PF03747">
    <property type="entry name" value="ADP_ribosyl_GH"/>
    <property type="match status" value="1"/>
</dbReference>
<dbReference type="PANTHER" id="PTHR16222">
    <property type="entry name" value="ADP-RIBOSYLGLYCOHYDROLASE"/>
    <property type="match status" value="1"/>
</dbReference>
<evidence type="ECO:0000313" key="4">
    <source>
        <dbReference type="EMBL" id="AKB60491.1"/>
    </source>
</evidence>
<keyword evidence="3" id="KW-0479">Metal-binding</keyword>
<dbReference type="GeneID" id="24863620"/>
<sequence length="329" mass="35488">MSKGNIQATPDIKSKLRGYLYGTACADALGRPVEHLTLEQIKEKYGKRGILEIPPDSPWTDDTQLMLVLARGLLHGAELELPGLMDKIAEELVLWLDEPDLGAGATTKGAALSLKDGVHWTESGLNSKTCGSLMRVGILGFIFSNDPEKLIKAASLSGRITHNHPTADAASIAGAYAVKLALDGIAPKDMFLPLLKVTEGISDEFTEALKHSYELAYSNLSDEESLQKLGQGWYADETFALAYFCILRYPDNYKKAVQTGVNITGDSDSVGSVAGGILGARLGIEAVPVSWVEALKEKEIIEEMVEPLIEKYLEVSENKHQVSEDGGGA</sequence>
<dbReference type="InterPro" id="IPR036705">
    <property type="entry name" value="Ribosyl_crysJ1_sf"/>
</dbReference>
<dbReference type="SUPFAM" id="SSF101478">
    <property type="entry name" value="ADP-ribosylglycohydrolase"/>
    <property type="match status" value="1"/>
</dbReference>
<feature type="binding site" evidence="3">
    <location>
        <position position="61"/>
    </location>
    <ligand>
        <name>Mg(2+)</name>
        <dbReference type="ChEBI" id="CHEBI:18420"/>
        <label>1</label>
    </ligand>
</feature>
<gene>
    <name evidence="4" type="ORF">MSMAP_0506</name>
</gene>
<keyword evidence="3" id="KW-0460">Magnesium</keyword>
<accession>A0A0E3LRR7</accession>
<feature type="binding site" evidence="3">
    <location>
        <position position="60"/>
    </location>
    <ligand>
        <name>Mg(2+)</name>
        <dbReference type="ChEBI" id="CHEBI:18420"/>
        <label>1</label>
    </ligand>
</feature>
<feature type="binding site" evidence="3">
    <location>
        <position position="269"/>
    </location>
    <ligand>
        <name>Mg(2+)</name>
        <dbReference type="ChEBI" id="CHEBI:18420"/>
        <label>1</label>
    </ligand>
</feature>
<organism evidence="4 5">
    <name type="scientific">Methanosarcina mazei SarPi</name>
    <dbReference type="NCBI Taxonomy" id="1434115"/>
    <lineage>
        <taxon>Archaea</taxon>
        <taxon>Methanobacteriati</taxon>
        <taxon>Methanobacteriota</taxon>
        <taxon>Stenosarchaea group</taxon>
        <taxon>Methanomicrobia</taxon>
        <taxon>Methanosarcinales</taxon>
        <taxon>Methanosarcinaceae</taxon>
        <taxon>Methanosarcina</taxon>
    </lineage>
</organism>
<dbReference type="AlphaFoldDB" id="A0A0E3LRR7"/>
<dbReference type="InterPro" id="IPR005502">
    <property type="entry name" value="Ribosyl_crysJ1"/>
</dbReference>
<dbReference type="InterPro" id="IPR050792">
    <property type="entry name" value="ADP-ribosylglycohydrolase"/>
</dbReference>
<dbReference type="RefSeq" id="WP_048042799.1">
    <property type="nucleotide sequence ID" value="NZ_CP009511.1"/>
</dbReference>
<evidence type="ECO:0000256" key="2">
    <source>
        <dbReference type="ARBA" id="ARBA00022801"/>
    </source>
</evidence>
<keyword evidence="2 4" id="KW-0378">Hydrolase</keyword>
<evidence type="ECO:0000256" key="1">
    <source>
        <dbReference type="ARBA" id="ARBA00010702"/>
    </source>
</evidence>
<dbReference type="PATRIC" id="fig|1434115.4.peg.617"/>
<name>A0A0E3LRR7_METMZ</name>
<dbReference type="PANTHER" id="PTHR16222:SF24">
    <property type="entry name" value="ADP-RIBOSYLHYDROLASE ARH3"/>
    <property type="match status" value="1"/>
</dbReference>
<feature type="binding site" evidence="3">
    <location>
        <position position="62"/>
    </location>
    <ligand>
        <name>Mg(2+)</name>
        <dbReference type="ChEBI" id="CHEBI:18420"/>
        <label>1</label>
    </ligand>
</feature>
<dbReference type="EMBL" id="CP009511">
    <property type="protein sequence ID" value="AKB60491.1"/>
    <property type="molecule type" value="Genomic_DNA"/>
</dbReference>
<comment type="similarity">
    <text evidence="1">Belongs to the ADP-ribosylglycohydrolase family.</text>
</comment>
<dbReference type="Proteomes" id="UP000033116">
    <property type="component" value="Chromosome"/>
</dbReference>
<feature type="binding site" evidence="3">
    <location>
        <position position="268"/>
    </location>
    <ligand>
        <name>Mg(2+)</name>
        <dbReference type="ChEBI" id="CHEBI:18420"/>
        <label>1</label>
    </ligand>
</feature>